<proteinExistence type="predicted"/>
<dbReference type="GO" id="GO:0003682">
    <property type="term" value="F:chromatin binding"/>
    <property type="evidence" value="ECO:0007669"/>
    <property type="project" value="TreeGrafter"/>
</dbReference>
<name>A0A1I7TLG2_9PELO</name>
<accession>A0A1I7TLG2</accession>
<dbReference type="PROSITE" id="PS51079">
    <property type="entry name" value="MBT"/>
    <property type="match status" value="2"/>
</dbReference>
<dbReference type="GO" id="GO:0045892">
    <property type="term" value="P:negative regulation of DNA-templated transcription"/>
    <property type="evidence" value="ECO:0007669"/>
    <property type="project" value="TreeGrafter"/>
</dbReference>
<keyword evidence="1" id="KW-0677">Repeat</keyword>
<dbReference type="GO" id="GO:0005634">
    <property type="term" value="C:nucleus"/>
    <property type="evidence" value="ECO:0007669"/>
    <property type="project" value="InterPro"/>
</dbReference>
<dbReference type="AlphaFoldDB" id="A0A1I7TLG2"/>
<dbReference type="InterPro" id="IPR004092">
    <property type="entry name" value="Mbt"/>
</dbReference>
<dbReference type="GO" id="GO:0042393">
    <property type="term" value="F:histone binding"/>
    <property type="evidence" value="ECO:0007669"/>
    <property type="project" value="TreeGrafter"/>
</dbReference>
<dbReference type="InterPro" id="IPR050548">
    <property type="entry name" value="PcG_chromatin_remod_factors"/>
</dbReference>
<evidence type="ECO:0000256" key="2">
    <source>
        <dbReference type="PROSITE-ProRule" id="PRU00459"/>
    </source>
</evidence>
<keyword evidence="3" id="KW-1185">Reference proteome</keyword>
<protein>
    <submittedName>
        <fullName evidence="4">Mbt repeat protein</fullName>
    </submittedName>
</protein>
<dbReference type="CDD" id="cd20100">
    <property type="entry name" value="MBT_dSfmbt-like_rpt4"/>
    <property type="match status" value="1"/>
</dbReference>
<dbReference type="Proteomes" id="UP000095282">
    <property type="component" value="Unplaced"/>
</dbReference>
<reference evidence="4" key="1">
    <citation type="submission" date="2016-11" db="UniProtKB">
        <authorList>
            <consortium name="WormBaseParasite"/>
        </authorList>
    </citation>
    <scope>IDENTIFICATION</scope>
</reference>
<feature type="repeat" description="MBT" evidence="2">
    <location>
        <begin position="383"/>
        <end position="482"/>
    </location>
</feature>
<dbReference type="CDD" id="cd20088">
    <property type="entry name" value="MBT"/>
    <property type="match status" value="1"/>
</dbReference>
<dbReference type="STRING" id="1561998.A0A1I7TLG2"/>
<dbReference type="PANTHER" id="PTHR12247">
    <property type="entry name" value="POLYCOMB GROUP PROTEIN"/>
    <property type="match status" value="1"/>
</dbReference>
<dbReference type="PANTHER" id="PTHR12247:SF131">
    <property type="entry name" value="LD05287P"/>
    <property type="match status" value="1"/>
</dbReference>
<dbReference type="Gene3D" id="2.30.30.140">
    <property type="match status" value="4"/>
</dbReference>
<evidence type="ECO:0000256" key="1">
    <source>
        <dbReference type="ARBA" id="ARBA00022737"/>
    </source>
</evidence>
<dbReference type="SUPFAM" id="SSF63748">
    <property type="entry name" value="Tudor/PWWP/MBT"/>
    <property type="match status" value="4"/>
</dbReference>
<evidence type="ECO:0000313" key="4">
    <source>
        <dbReference type="WBParaSite" id="Csp11.Scaffold628.g7091.t1"/>
    </source>
</evidence>
<dbReference type="Pfam" id="PF02820">
    <property type="entry name" value="MBT"/>
    <property type="match status" value="3"/>
</dbReference>
<dbReference type="SMART" id="SM00561">
    <property type="entry name" value="MBT"/>
    <property type="match status" value="3"/>
</dbReference>
<dbReference type="eggNOG" id="KOG3766">
    <property type="taxonomic scope" value="Eukaryota"/>
</dbReference>
<organism evidence="3 4">
    <name type="scientific">Caenorhabditis tropicalis</name>
    <dbReference type="NCBI Taxonomy" id="1561998"/>
    <lineage>
        <taxon>Eukaryota</taxon>
        <taxon>Metazoa</taxon>
        <taxon>Ecdysozoa</taxon>
        <taxon>Nematoda</taxon>
        <taxon>Chromadorea</taxon>
        <taxon>Rhabditida</taxon>
        <taxon>Rhabditina</taxon>
        <taxon>Rhabditomorpha</taxon>
        <taxon>Rhabditoidea</taxon>
        <taxon>Rhabditidae</taxon>
        <taxon>Peloderinae</taxon>
        <taxon>Caenorhabditis</taxon>
    </lineage>
</organism>
<feature type="repeat" description="MBT" evidence="2">
    <location>
        <begin position="159"/>
        <end position="278"/>
    </location>
</feature>
<evidence type="ECO:0000313" key="3">
    <source>
        <dbReference type="Proteomes" id="UP000095282"/>
    </source>
</evidence>
<sequence length="486" mass="55628">MTESLKIVRINPRKNKREQTSYNWKKHLNAFELGRTSIVPAAAFSQSLLRDFNEMIKPGIRVEVRLHDYDANTNGVETRWFGIIEKVAGLRVLVEWLGCTSKVWLHSLTDDIHFVGSCAKMDSNELKCAYVPPVSMDPAFRSDLPGFIAVSIIFIKETTQNNAKLQQCVDTAVVGGRGLTKQYEKHRKSIFKTKFRVGQRLELLNYNLSTELRVARIKEMVGRRMNVLVTEEDYPGDLPDDEDRQLANNKDQYWIDQDSFFVFPVGFAAVNGYKIVANKEYLSHTKKIAHAMANGKTPRYHPDDISFEDAERDVPPGEFHDLVVSSILDFCVTDGYFIVGMDGPDAKSDSFPMHINNLFMFPVGYAEKYRLKLTKPEGFKGKFVWDKYLEAEKAEPIPFDAFKPMPSKDRLKMFQVGSHLEAADMCENQFICPATIKSVHGRLVNVHFDGWDSAFDELYDIDSHDILPIGWCELHNYELQEPKKSN</sequence>
<dbReference type="WBParaSite" id="Csp11.Scaffold628.g7091.t1">
    <property type="protein sequence ID" value="Csp11.Scaffold628.g7091.t1"/>
    <property type="gene ID" value="Csp11.Scaffold628.g7091"/>
</dbReference>